<dbReference type="EMBL" id="BLXT01005682">
    <property type="protein sequence ID" value="GFO24993.1"/>
    <property type="molecule type" value="Genomic_DNA"/>
</dbReference>
<name>A0AAV4C0Q3_9GAST</name>
<evidence type="ECO:0000313" key="2">
    <source>
        <dbReference type="Proteomes" id="UP000735302"/>
    </source>
</evidence>
<keyword evidence="2" id="KW-1185">Reference proteome</keyword>
<accession>A0AAV4C0Q3</accession>
<evidence type="ECO:0000313" key="1">
    <source>
        <dbReference type="EMBL" id="GFO24993.1"/>
    </source>
</evidence>
<organism evidence="1 2">
    <name type="scientific">Plakobranchus ocellatus</name>
    <dbReference type="NCBI Taxonomy" id="259542"/>
    <lineage>
        <taxon>Eukaryota</taxon>
        <taxon>Metazoa</taxon>
        <taxon>Spiralia</taxon>
        <taxon>Lophotrochozoa</taxon>
        <taxon>Mollusca</taxon>
        <taxon>Gastropoda</taxon>
        <taxon>Heterobranchia</taxon>
        <taxon>Euthyneura</taxon>
        <taxon>Panpulmonata</taxon>
        <taxon>Sacoglossa</taxon>
        <taxon>Placobranchoidea</taxon>
        <taxon>Plakobranchidae</taxon>
        <taxon>Plakobranchus</taxon>
    </lineage>
</organism>
<comment type="caution">
    <text evidence="1">The sequence shown here is derived from an EMBL/GenBank/DDBJ whole genome shotgun (WGS) entry which is preliminary data.</text>
</comment>
<reference evidence="1 2" key="1">
    <citation type="journal article" date="2021" name="Elife">
        <title>Chloroplast acquisition without the gene transfer in kleptoplastic sea slugs, Plakobranchus ocellatus.</title>
        <authorList>
            <person name="Maeda T."/>
            <person name="Takahashi S."/>
            <person name="Yoshida T."/>
            <person name="Shimamura S."/>
            <person name="Takaki Y."/>
            <person name="Nagai Y."/>
            <person name="Toyoda A."/>
            <person name="Suzuki Y."/>
            <person name="Arimoto A."/>
            <person name="Ishii H."/>
            <person name="Satoh N."/>
            <person name="Nishiyama T."/>
            <person name="Hasebe M."/>
            <person name="Maruyama T."/>
            <person name="Minagawa J."/>
            <person name="Obokata J."/>
            <person name="Shigenobu S."/>
        </authorList>
    </citation>
    <scope>NUCLEOTIDE SEQUENCE [LARGE SCALE GENOMIC DNA]</scope>
</reference>
<dbReference type="AlphaFoldDB" id="A0AAV4C0Q3"/>
<dbReference type="Proteomes" id="UP000735302">
    <property type="component" value="Unassembled WGS sequence"/>
</dbReference>
<protein>
    <submittedName>
        <fullName evidence="1">Uncharacterized protein</fullName>
    </submittedName>
</protein>
<gene>
    <name evidence="1" type="ORF">PoB_005149800</name>
</gene>
<sequence>MQRISTLVLNIEDNVLCHEISLQSAVVRDDLLALWSGLAPLGYGTEARVKFPPASWPPAQLSISSRVHPPSSPAAPSR</sequence>
<proteinExistence type="predicted"/>